<feature type="domain" description="Caspase family p20" evidence="4">
    <location>
        <begin position="92"/>
        <end position="217"/>
    </location>
</feature>
<dbReference type="Pfam" id="PF00656">
    <property type="entry name" value="Peptidase_C14"/>
    <property type="match status" value="1"/>
</dbReference>
<name>A0ABM3N694_GALME</name>
<evidence type="ECO:0000256" key="1">
    <source>
        <dbReference type="ARBA" id="ARBA00010134"/>
    </source>
</evidence>
<evidence type="ECO:0000259" key="3">
    <source>
        <dbReference type="PROSITE" id="PS50207"/>
    </source>
</evidence>
<proteinExistence type="inferred from homology"/>
<dbReference type="InterPro" id="IPR015917">
    <property type="entry name" value="Pept_C14A"/>
</dbReference>
<dbReference type="GeneID" id="113511177"/>
<dbReference type="InterPro" id="IPR002138">
    <property type="entry name" value="Pept_C14_p10"/>
</dbReference>
<dbReference type="SMART" id="SM00115">
    <property type="entry name" value="CASc"/>
    <property type="match status" value="1"/>
</dbReference>
<dbReference type="PANTHER" id="PTHR22576:SF41">
    <property type="entry name" value="CASPASE 14, APOPTOSIS-RELATED CYSTEINE PEPTIDASE"/>
    <property type="match status" value="1"/>
</dbReference>
<dbReference type="PRINTS" id="PR00376">
    <property type="entry name" value="IL1BCENZYME"/>
</dbReference>
<dbReference type="InterPro" id="IPR011600">
    <property type="entry name" value="Pept_C14_caspase"/>
</dbReference>
<organism evidence="5 6">
    <name type="scientific">Galleria mellonella</name>
    <name type="common">Greater wax moth</name>
    <dbReference type="NCBI Taxonomy" id="7137"/>
    <lineage>
        <taxon>Eukaryota</taxon>
        <taxon>Metazoa</taxon>
        <taxon>Ecdysozoa</taxon>
        <taxon>Arthropoda</taxon>
        <taxon>Hexapoda</taxon>
        <taxon>Insecta</taxon>
        <taxon>Pterygota</taxon>
        <taxon>Neoptera</taxon>
        <taxon>Endopterygota</taxon>
        <taxon>Lepidoptera</taxon>
        <taxon>Glossata</taxon>
        <taxon>Ditrysia</taxon>
        <taxon>Pyraloidea</taxon>
        <taxon>Pyralidae</taxon>
        <taxon>Galleriinae</taxon>
        <taxon>Galleria</taxon>
    </lineage>
</organism>
<feature type="domain" description="Caspase family p10" evidence="3">
    <location>
        <begin position="241"/>
        <end position="338"/>
    </location>
</feature>
<dbReference type="Gene3D" id="3.40.50.1460">
    <property type="match status" value="1"/>
</dbReference>
<dbReference type="InterPro" id="IPR001309">
    <property type="entry name" value="Pept_C14_p20"/>
</dbReference>
<dbReference type="PROSITE" id="PS50208">
    <property type="entry name" value="CASPASE_P20"/>
    <property type="match status" value="1"/>
</dbReference>
<dbReference type="PROSITE" id="PS50207">
    <property type="entry name" value="CASPASE_P10"/>
    <property type="match status" value="1"/>
</dbReference>
<protein>
    <submittedName>
        <fullName evidence="6">Caspase-1-like isoform X1</fullName>
    </submittedName>
</protein>
<comment type="similarity">
    <text evidence="1 2">Belongs to the peptidase C14A family.</text>
</comment>
<keyword evidence="5" id="KW-1185">Reference proteome</keyword>
<sequence length="392" mass="45630">MKKIPRIKYNYNKTNETLCVSREDIELDDRGTTSYEAAVYNYPEETELLRGEDELFSNGENEGIKIKSDGSNKITNMGGLKIATTYQLENYKKKDLLIFNHIECVNHKPRKGTEKDVEALTNTFKKLGFDVLLYEEKTEREICKILQDYTDPRKKNFTNHGCIMVAVLTHGEYDGRLMAKDDSYHEQLIINYLNVSTNTTLINKPRIVFIQACRGKDDIRGVGVHQPDVHNIGRDVTKFNRYYTLQLEPDMLILHSSYIGSPAYRDNKNGSWFIQTLCKEIDDRASTEDLRSIITIVKRKIAIDRTHEVYDSKEEQTLYNKQMPVSTSTLTKKLYLREYRYKPIVYTDNDLSSRDDGNCIDVIWNCIVNYFYSAMECFRYAAGLLKRNMLFS</sequence>
<gene>
    <name evidence="6" type="primary">LOC113511177</name>
</gene>
<reference evidence="6" key="1">
    <citation type="submission" date="2025-08" db="UniProtKB">
        <authorList>
            <consortium name="RefSeq"/>
        </authorList>
    </citation>
    <scope>IDENTIFICATION</scope>
    <source>
        <tissue evidence="6">Whole larvae</tissue>
    </source>
</reference>
<dbReference type="InterPro" id="IPR029030">
    <property type="entry name" value="Caspase-like_dom_sf"/>
</dbReference>
<evidence type="ECO:0000313" key="6">
    <source>
        <dbReference type="RefSeq" id="XP_052759107.1"/>
    </source>
</evidence>
<dbReference type="PANTHER" id="PTHR22576">
    <property type="entry name" value="MUCOSA ASSOCIATED LYMPHOID TISSUE LYMPHOMA TRANSLOCATION PROTEIN 1/PARACASPASE"/>
    <property type="match status" value="1"/>
</dbReference>
<evidence type="ECO:0000256" key="2">
    <source>
        <dbReference type="RuleBase" id="RU003971"/>
    </source>
</evidence>
<dbReference type="Proteomes" id="UP001652740">
    <property type="component" value="Unplaced"/>
</dbReference>
<dbReference type="InterPro" id="IPR052039">
    <property type="entry name" value="Caspase-related_regulators"/>
</dbReference>
<accession>A0ABM3N694</accession>
<dbReference type="RefSeq" id="XP_052759107.1">
    <property type="nucleotide sequence ID" value="XM_052903147.1"/>
</dbReference>
<evidence type="ECO:0000259" key="4">
    <source>
        <dbReference type="PROSITE" id="PS50208"/>
    </source>
</evidence>
<dbReference type="SUPFAM" id="SSF52129">
    <property type="entry name" value="Caspase-like"/>
    <property type="match status" value="1"/>
</dbReference>
<evidence type="ECO:0000313" key="5">
    <source>
        <dbReference type="Proteomes" id="UP001652740"/>
    </source>
</evidence>